<keyword evidence="2" id="KW-1185">Reference proteome</keyword>
<accession>A0A6A7AKX5</accession>
<evidence type="ECO:0000313" key="1">
    <source>
        <dbReference type="EMBL" id="KAF2833931.1"/>
    </source>
</evidence>
<sequence length="410" mass="44614">MSHSMPMHNNDFGTNPPSLTYGCAAAAPHANPYTIVSTSVGPASFTQPYPSLGKPYGGSSYVDPSGAMNQVPADQYAANGGGMCDYGGADRVAEHPEYAVNLNVDERPSNQLSDHVGMHPLLIPTSGGVGESTVEAPSHPLLARPPNACLDGTDKASNVIGVQFSIPSGRIQELTTHVEEFRLRLDASLASTIKDVSTSTRESIKEITAAKRDITTWRQDVNEYHGEAALVNQLQLAVTEPYAIITVTISGLARRNHPTATITINILAFVATVYLAYRLDGDLDYHFIHFHVDGLYRFITIDLYKLSAFASISAACVCIIMIATSHIHTQVPTDQGRSSEQPRIADRIVGINTNPRGNDRHVYDYRHLDSATKTVVRPRLLVEDANYDIYGKPYADMFQATVEASLQVTR</sequence>
<name>A0A6A7AKX5_9PLEO</name>
<evidence type="ECO:0000313" key="2">
    <source>
        <dbReference type="Proteomes" id="UP000799424"/>
    </source>
</evidence>
<dbReference type="Proteomes" id="UP000799424">
    <property type="component" value="Unassembled WGS sequence"/>
</dbReference>
<protein>
    <submittedName>
        <fullName evidence="1">Uncharacterized protein</fullName>
    </submittedName>
</protein>
<reference evidence="1" key="1">
    <citation type="journal article" date="2020" name="Stud. Mycol.">
        <title>101 Dothideomycetes genomes: a test case for predicting lifestyles and emergence of pathogens.</title>
        <authorList>
            <person name="Haridas S."/>
            <person name="Albert R."/>
            <person name="Binder M."/>
            <person name="Bloem J."/>
            <person name="Labutti K."/>
            <person name="Salamov A."/>
            <person name="Andreopoulos B."/>
            <person name="Baker S."/>
            <person name="Barry K."/>
            <person name="Bills G."/>
            <person name="Bluhm B."/>
            <person name="Cannon C."/>
            <person name="Castanera R."/>
            <person name="Culley D."/>
            <person name="Daum C."/>
            <person name="Ezra D."/>
            <person name="Gonzalez J."/>
            <person name="Henrissat B."/>
            <person name="Kuo A."/>
            <person name="Liang C."/>
            <person name="Lipzen A."/>
            <person name="Lutzoni F."/>
            <person name="Magnuson J."/>
            <person name="Mondo S."/>
            <person name="Nolan M."/>
            <person name="Ohm R."/>
            <person name="Pangilinan J."/>
            <person name="Park H.-J."/>
            <person name="Ramirez L."/>
            <person name="Alfaro M."/>
            <person name="Sun H."/>
            <person name="Tritt A."/>
            <person name="Yoshinaga Y."/>
            <person name="Zwiers L.-H."/>
            <person name="Turgeon B."/>
            <person name="Goodwin S."/>
            <person name="Spatafora J."/>
            <person name="Crous P."/>
            <person name="Grigoriev I."/>
        </authorList>
    </citation>
    <scope>NUCLEOTIDE SEQUENCE</scope>
    <source>
        <strain evidence="1">CBS 113818</strain>
    </source>
</reference>
<gene>
    <name evidence="1" type="ORF">CC86DRAFT_400514</name>
</gene>
<proteinExistence type="predicted"/>
<organism evidence="1 2">
    <name type="scientific">Ophiobolus disseminans</name>
    <dbReference type="NCBI Taxonomy" id="1469910"/>
    <lineage>
        <taxon>Eukaryota</taxon>
        <taxon>Fungi</taxon>
        <taxon>Dikarya</taxon>
        <taxon>Ascomycota</taxon>
        <taxon>Pezizomycotina</taxon>
        <taxon>Dothideomycetes</taxon>
        <taxon>Pleosporomycetidae</taxon>
        <taxon>Pleosporales</taxon>
        <taxon>Pleosporineae</taxon>
        <taxon>Phaeosphaeriaceae</taxon>
        <taxon>Ophiobolus</taxon>
    </lineage>
</organism>
<dbReference type="EMBL" id="MU006216">
    <property type="protein sequence ID" value="KAF2833931.1"/>
    <property type="molecule type" value="Genomic_DNA"/>
</dbReference>
<dbReference type="AlphaFoldDB" id="A0A6A7AKX5"/>